<organism evidence="3 4">
    <name type="scientific">Trichuris trichiura</name>
    <name type="common">Whipworm</name>
    <name type="synonym">Trichocephalus trichiurus</name>
    <dbReference type="NCBI Taxonomy" id="36087"/>
    <lineage>
        <taxon>Eukaryota</taxon>
        <taxon>Metazoa</taxon>
        <taxon>Ecdysozoa</taxon>
        <taxon>Nematoda</taxon>
        <taxon>Enoplea</taxon>
        <taxon>Dorylaimia</taxon>
        <taxon>Trichinellida</taxon>
        <taxon>Trichuridae</taxon>
        <taxon>Trichuris</taxon>
    </lineage>
</organism>
<sequence length="294" mass="33063">MTAEDASNPDSPRTGGTETDPPFVRQLKAPLLALKKRISNCLEDGLRNTIQYCDDLRDEFERRLSEAPTVVEDVRKKIEEGNKSSVDKRSVRLIFECCLWQSVCMLAFAWGVTLGRCALLSSLRTYACENQWFFFSLMAFFIPFNLYIYYSKHIVSEESRRFSLLCGMMAIGFIEGLTVKSAIPFSRYPPAAIPPLAVSAASYFIGNSMSQTAVKFSFLSALFPVPFYLIWGVALSVLSPVYLLLVIAQSCALFLCMISMTEFFRNSSTDSPINYMLVANLVCIAFNVLMFRLA</sequence>
<gene>
    <name evidence="3" type="ORF">TTRE_0000306201</name>
</gene>
<feature type="compositionally biased region" description="Polar residues" evidence="1">
    <location>
        <begin position="8"/>
        <end position="17"/>
    </location>
</feature>
<keyword evidence="2" id="KW-1133">Transmembrane helix</keyword>
<dbReference type="AlphaFoldDB" id="A0A077Z2U3"/>
<evidence type="ECO:0000256" key="1">
    <source>
        <dbReference type="SAM" id="MobiDB-lite"/>
    </source>
</evidence>
<proteinExistence type="predicted"/>
<dbReference type="EMBL" id="HG805916">
    <property type="protein sequence ID" value="CDW54792.1"/>
    <property type="molecule type" value="Genomic_DNA"/>
</dbReference>
<feature type="transmembrane region" description="Helical" evidence="2">
    <location>
        <begin position="218"/>
        <end position="235"/>
    </location>
</feature>
<protein>
    <submittedName>
        <fullName evidence="3">Uncharacterized protein</fullName>
    </submittedName>
</protein>
<reference evidence="3" key="2">
    <citation type="submission" date="2014-03" db="EMBL/GenBank/DDBJ databases">
        <title>The whipworm genome and dual-species transcriptomics of an intimate host-pathogen interaction.</title>
        <authorList>
            <person name="Foth B.J."/>
            <person name="Tsai I.J."/>
            <person name="Reid A.J."/>
            <person name="Bancroft A.J."/>
            <person name="Nichol S."/>
            <person name="Tracey A."/>
            <person name="Holroyd N."/>
            <person name="Cotton J.A."/>
            <person name="Stanley E.J."/>
            <person name="Zarowiecki M."/>
            <person name="Liu J.Z."/>
            <person name="Huckvale T."/>
            <person name="Cooper P.J."/>
            <person name="Grencis R.K."/>
            <person name="Berriman M."/>
        </authorList>
    </citation>
    <scope>NUCLEOTIDE SEQUENCE [LARGE SCALE GENOMIC DNA]</scope>
</reference>
<reference evidence="3" key="1">
    <citation type="submission" date="2014-01" db="EMBL/GenBank/DDBJ databases">
        <authorList>
            <person name="Aslett M."/>
        </authorList>
    </citation>
    <scope>NUCLEOTIDE SEQUENCE</scope>
</reference>
<feature type="transmembrane region" description="Helical" evidence="2">
    <location>
        <begin position="162"/>
        <end position="182"/>
    </location>
</feature>
<keyword evidence="2" id="KW-0472">Membrane</keyword>
<feature type="transmembrane region" description="Helical" evidence="2">
    <location>
        <begin position="273"/>
        <end position="293"/>
    </location>
</feature>
<feature type="transmembrane region" description="Helical" evidence="2">
    <location>
        <begin position="241"/>
        <end position="261"/>
    </location>
</feature>
<evidence type="ECO:0000256" key="2">
    <source>
        <dbReference type="SAM" id="Phobius"/>
    </source>
</evidence>
<feature type="region of interest" description="Disordered" evidence="1">
    <location>
        <begin position="1"/>
        <end position="24"/>
    </location>
</feature>
<accession>A0A077Z2U3</accession>
<keyword evidence="2" id="KW-0812">Transmembrane</keyword>
<feature type="transmembrane region" description="Helical" evidence="2">
    <location>
        <begin position="132"/>
        <end position="150"/>
    </location>
</feature>
<dbReference type="Proteomes" id="UP000030665">
    <property type="component" value="Unassembled WGS sequence"/>
</dbReference>
<feature type="transmembrane region" description="Helical" evidence="2">
    <location>
        <begin position="93"/>
        <end position="112"/>
    </location>
</feature>
<name>A0A077Z2U3_TRITR</name>
<keyword evidence="4" id="KW-1185">Reference proteome</keyword>
<evidence type="ECO:0000313" key="3">
    <source>
        <dbReference type="EMBL" id="CDW54792.1"/>
    </source>
</evidence>
<evidence type="ECO:0000313" key="4">
    <source>
        <dbReference type="Proteomes" id="UP000030665"/>
    </source>
</evidence>
<dbReference type="STRING" id="36087.A0A077Z2U3"/>